<comment type="function">
    <text evidence="7">Activator of cell division through the inhibition of FtsZ GTPase activity, therefore promoting FtsZ assembly into bundles of protofilaments necessary for the formation of the division Z ring. It is recruited early at mid-cell but it is not essential for cell division.</text>
</comment>
<dbReference type="InterPro" id="IPR042233">
    <property type="entry name" value="Cell_div_ZapA_N"/>
</dbReference>
<dbReference type="InterPro" id="IPR036192">
    <property type="entry name" value="Cell_div_ZapA-like_sf"/>
</dbReference>
<dbReference type="AlphaFoldDB" id="A0A2U1STS0"/>
<comment type="subcellular location">
    <subcellularLocation>
        <location evidence="1">Cytoplasm</location>
    </subcellularLocation>
</comment>
<keyword evidence="12" id="KW-1185">Reference proteome</keyword>
<reference evidence="11 12" key="1">
    <citation type="journal article" date="2018" name="Appl. Microbiol. Biotechnol.">
        <title>Co-cultivation of the strictly anaerobic methanogen Methanosarcina barkeri with aerobic methanotrophs in an oxygen-limited membrane bioreactor.</title>
        <authorList>
            <person name="In 't Zandt M.H."/>
            <person name="van den Bosch T.J.M."/>
            <person name="Rijkers R."/>
            <person name="van Kessel M.A.H.J."/>
            <person name="Jetten M.S.M."/>
            <person name="Welte C.U."/>
        </authorList>
    </citation>
    <scope>NUCLEOTIDE SEQUENCE [LARGE SCALE GENOMIC DNA]</scope>
    <source>
        <strain evidence="11 12">DSM 17706</strain>
    </source>
</reference>
<evidence type="ECO:0000256" key="6">
    <source>
        <dbReference type="ARBA" id="ARBA00023306"/>
    </source>
</evidence>
<dbReference type="OrthoDB" id="9797575at2"/>
<dbReference type="GO" id="GO:0043093">
    <property type="term" value="P:FtsZ-dependent cytokinesis"/>
    <property type="evidence" value="ECO:0007669"/>
    <property type="project" value="TreeGrafter"/>
</dbReference>
<dbReference type="PANTHER" id="PTHR34981">
    <property type="entry name" value="CELL DIVISION PROTEIN ZAPA"/>
    <property type="match status" value="1"/>
</dbReference>
<evidence type="ECO:0000256" key="7">
    <source>
        <dbReference type="ARBA" id="ARBA00024910"/>
    </source>
</evidence>
<evidence type="ECO:0000256" key="9">
    <source>
        <dbReference type="ARBA" id="ARBA00033158"/>
    </source>
</evidence>
<keyword evidence="3" id="KW-0963">Cytoplasm</keyword>
<dbReference type="EMBL" id="PUIV01000004">
    <property type="protein sequence ID" value="PWB95011.1"/>
    <property type="molecule type" value="Genomic_DNA"/>
</dbReference>
<keyword evidence="6" id="KW-0131">Cell cycle</keyword>
<evidence type="ECO:0000256" key="10">
    <source>
        <dbReference type="SAM" id="Coils"/>
    </source>
</evidence>
<dbReference type="GO" id="GO:0000921">
    <property type="term" value="P:septin ring assembly"/>
    <property type="evidence" value="ECO:0007669"/>
    <property type="project" value="TreeGrafter"/>
</dbReference>
<dbReference type="Proteomes" id="UP000245137">
    <property type="component" value="Unassembled WGS sequence"/>
</dbReference>
<evidence type="ECO:0000256" key="5">
    <source>
        <dbReference type="ARBA" id="ARBA00023210"/>
    </source>
</evidence>
<feature type="coiled-coil region" evidence="10">
    <location>
        <begin position="63"/>
        <end position="115"/>
    </location>
</feature>
<gene>
    <name evidence="11" type="ORF">C5689_04265</name>
</gene>
<comment type="caution">
    <text evidence="11">The sequence shown here is derived from an EMBL/GenBank/DDBJ whole genome shotgun (WGS) entry which is preliminary data.</text>
</comment>
<keyword evidence="10" id="KW-0175">Coiled coil</keyword>
<evidence type="ECO:0000313" key="12">
    <source>
        <dbReference type="Proteomes" id="UP000245137"/>
    </source>
</evidence>
<evidence type="ECO:0000313" key="11">
    <source>
        <dbReference type="EMBL" id="PWB95011.1"/>
    </source>
</evidence>
<dbReference type="GO" id="GO:0005829">
    <property type="term" value="C:cytosol"/>
    <property type="evidence" value="ECO:0007669"/>
    <property type="project" value="TreeGrafter"/>
</dbReference>
<keyword evidence="5" id="KW-0717">Septation</keyword>
<dbReference type="Gene3D" id="3.30.160.880">
    <property type="entry name" value="Cell division protein ZapA protomer, N-terminal domain"/>
    <property type="match status" value="1"/>
</dbReference>
<evidence type="ECO:0000256" key="2">
    <source>
        <dbReference type="ARBA" id="ARBA00015195"/>
    </source>
</evidence>
<evidence type="ECO:0000256" key="1">
    <source>
        <dbReference type="ARBA" id="ARBA00004496"/>
    </source>
</evidence>
<evidence type="ECO:0000256" key="3">
    <source>
        <dbReference type="ARBA" id="ARBA00022490"/>
    </source>
</evidence>
<dbReference type="Pfam" id="PF05164">
    <property type="entry name" value="ZapA"/>
    <property type="match status" value="1"/>
</dbReference>
<dbReference type="GO" id="GO:0000917">
    <property type="term" value="P:division septum assembly"/>
    <property type="evidence" value="ECO:0007669"/>
    <property type="project" value="UniProtKB-KW"/>
</dbReference>
<dbReference type="InterPro" id="IPR007838">
    <property type="entry name" value="Cell_div_ZapA-like"/>
</dbReference>
<comment type="subunit">
    <text evidence="8">Homodimer. Interacts with FtsZ.</text>
</comment>
<keyword evidence="4 11" id="KW-0132">Cell division</keyword>
<accession>A0A2U1STS0</accession>
<name>A0A2U1STS0_METSR</name>
<dbReference type="SUPFAM" id="SSF102829">
    <property type="entry name" value="Cell division protein ZapA-like"/>
    <property type="match status" value="1"/>
</dbReference>
<protein>
    <recommendedName>
        <fullName evidence="2">Cell division protein ZapA</fullName>
    </recommendedName>
    <alternativeName>
        <fullName evidence="9">Z ring-associated protein ZapA</fullName>
    </alternativeName>
</protein>
<evidence type="ECO:0000256" key="8">
    <source>
        <dbReference type="ARBA" id="ARBA00026068"/>
    </source>
</evidence>
<dbReference type="PANTHER" id="PTHR34981:SF1">
    <property type="entry name" value="CELL DIVISION PROTEIN ZAPA"/>
    <property type="match status" value="1"/>
</dbReference>
<proteinExistence type="predicted"/>
<dbReference type="GO" id="GO:0030428">
    <property type="term" value="C:cell septum"/>
    <property type="evidence" value="ECO:0007669"/>
    <property type="project" value="TreeGrafter"/>
</dbReference>
<evidence type="ECO:0000256" key="4">
    <source>
        <dbReference type="ARBA" id="ARBA00022618"/>
    </source>
</evidence>
<dbReference type="GO" id="GO:0032153">
    <property type="term" value="C:cell division site"/>
    <property type="evidence" value="ECO:0007669"/>
    <property type="project" value="TreeGrafter"/>
</dbReference>
<organism evidence="11 12">
    <name type="scientific">Methylosinus sporium</name>
    <dbReference type="NCBI Taxonomy" id="428"/>
    <lineage>
        <taxon>Bacteria</taxon>
        <taxon>Pseudomonadati</taxon>
        <taxon>Pseudomonadota</taxon>
        <taxon>Alphaproteobacteria</taxon>
        <taxon>Hyphomicrobiales</taxon>
        <taxon>Methylocystaceae</taxon>
        <taxon>Methylosinus</taxon>
    </lineage>
</organism>
<sequence>MAHVVVTIAGRTYRMACEDGEEAHLDELAKLVENKILSLRDGFGDIGEQRITVMAALTLADEASIATRKLEAVQTELAALRADAAAAKEAEAALTEKLAAALEDATMRVERLSRDLQHGGDETPPML</sequence>
<dbReference type="RefSeq" id="WP_108916036.1">
    <property type="nucleotide sequence ID" value="NZ_BGJY01000002.1"/>
</dbReference>